<name>B7KYN4_METC4</name>
<dbReference type="KEGG" id="mch:Mchl_3980"/>
<organism evidence="2 3">
    <name type="scientific">Methylorubrum extorquens (strain CM4 / NCIMB 13688)</name>
    <name type="common">Methylobacterium extorquens</name>
    <dbReference type="NCBI Taxonomy" id="440085"/>
    <lineage>
        <taxon>Bacteria</taxon>
        <taxon>Pseudomonadati</taxon>
        <taxon>Pseudomonadota</taxon>
        <taxon>Alphaproteobacteria</taxon>
        <taxon>Hyphomicrobiales</taxon>
        <taxon>Methylobacteriaceae</taxon>
        <taxon>Methylorubrum</taxon>
    </lineage>
</organism>
<dbReference type="InterPro" id="IPR057736">
    <property type="entry name" value="SAF_PseI/NeuA/NeuB"/>
</dbReference>
<dbReference type="InterPro" id="IPR020007">
    <property type="entry name" value="NeuB/NeuA"/>
</dbReference>
<dbReference type="HOGENOM" id="CLU_040465_0_0_5"/>
<reference evidence="3" key="1">
    <citation type="submission" date="2008-12" db="EMBL/GenBank/DDBJ databases">
        <title>Complete sequence of chromosome of Methylobacterium chloromethanicum CM4.</title>
        <authorList>
            <consortium name="US DOE Joint Genome Institute"/>
            <person name="Lucas S."/>
            <person name="Copeland A."/>
            <person name="Lapidus A."/>
            <person name="Glavina del Rio T."/>
            <person name="Dalin E."/>
            <person name="Tice H."/>
            <person name="Bruce D."/>
            <person name="Goodwin L."/>
            <person name="Pitluck S."/>
            <person name="Chertkov O."/>
            <person name="Brettin T."/>
            <person name="Detter J.C."/>
            <person name="Han C."/>
            <person name="Larimer F."/>
            <person name="Land M."/>
            <person name="Hauser L."/>
            <person name="Kyrpides N."/>
            <person name="Mikhailova N."/>
            <person name="Marx C."/>
            <person name="Richardson P."/>
        </authorList>
    </citation>
    <scope>NUCLEOTIDE SEQUENCE [LARGE SCALE GENOMIC DNA]</scope>
    <source>
        <strain evidence="3">CM4 / NCIMB 13688</strain>
    </source>
</reference>
<keyword evidence="2" id="KW-0808">Transferase</keyword>
<dbReference type="PANTHER" id="PTHR42966:SF1">
    <property type="entry name" value="SIALIC ACID SYNTHASE"/>
    <property type="match status" value="1"/>
</dbReference>
<dbReference type="PANTHER" id="PTHR42966">
    <property type="entry name" value="N-ACETYLNEURAMINATE SYNTHASE"/>
    <property type="match status" value="1"/>
</dbReference>
<dbReference type="PROSITE" id="PS50844">
    <property type="entry name" value="AFP_LIKE"/>
    <property type="match status" value="1"/>
</dbReference>
<dbReference type="InterPro" id="IPR013132">
    <property type="entry name" value="PseI/NeuA/B-like_N"/>
</dbReference>
<evidence type="ECO:0000313" key="2">
    <source>
        <dbReference type="EMBL" id="ACK84785.1"/>
    </source>
</evidence>
<reference evidence="2 3" key="2">
    <citation type="journal article" date="2012" name="J. Bacteriol.">
        <title>Complete genome sequences of six strains of the genus Methylobacterium.</title>
        <authorList>
            <person name="Marx C.J."/>
            <person name="Bringel F."/>
            <person name="Chistoserdova L."/>
            <person name="Moulin L."/>
            <person name="Farhan Ul Haque M."/>
            <person name="Fleischman D.E."/>
            <person name="Gruffaz C."/>
            <person name="Jourand P."/>
            <person name="Knief C."/>
            <person name="Lee M.C."/>
            <person name="Muller E.E."/>
            <person name="Nadalig T."/>
            <person name="Peyraud R."/>
            <person name="Roselli S."/>
            <person name="Russ L."/>
            <person name="Goodwin L.A."/>
            <person name="Ivanova N."/>
            <person name="Kyrpides N."/>
            <person name="Lajus A."/>
            <person name="Land M.L."/>
            <person name="Medigue C."/>
            <person name="Mikhailova N."/>
            <person name="Nolan M."/>
            <person name="Woyke T."/>
            <person name="Stolyar S."/>
            <person name="Vorholt J.A."/>
            <person name="Vuilleumier S."/>
        </authorList>
    </citation>
    <scope>NUCLEOTIDE SEQUENCE [LARGE SCALE GENOMIC DNA]</scope>
    <source>
        <strain evidence="3">CM4 / NCIMB 13688</strain>
    </source>
</reference>
<dbReference type="EC" id="2.5.1.57" evidence="2"/>
<gene>
    <name evidence="2" type="ordered locus">Mchl_3980</name>
</gene>
<dbReference type="InterPro" id="IPR013785">
    <property type="entry name" value="Aldolase_TIM"/>
</dbReference>
<dbReference type="GO" id="GO:0047444">
    <property type="term" value="F:N-acylneuraminate-9-phosphate synthase activity"/>
    <property type="evidence" value="ECO:0007669"/>
    <property type="project" value="UniProtKB-EC"/>
</dbReference>
<dbReference type="InterPro" id="IPR006190">
    <property type="entry name" value="SAF_AFP_Neu5Ac"/>
</dbReference>
<dbReference type="InterPro" id="IPR013974">
    <property type="entry name" value="SAF"/>
</dbReference>
<evidence type="ECO:0000259" key="1">
    <source>
        <dbReference type="PROSITE" id="PS50844"/>
    </source>
</evidence>
<dbReference type="SUPFAM" id="SSF51569">
    <property type="entry name" value="Aldolase"/>
    <property type="match status" value="1"/>
</dbReference>
<dbReference type="InterPro" id="IPR051690">
    <property type="entry name" value="PseI-like"/>
</dbReference>
<dbReference type="SMART" id="SM00858">
    <property type="entry name" value="SAF"/>
    <property type="match status" value="1"/>
</dbReference>
<dbReference type="InterPro" id="IPR036732">
    <property type="entry name" value="AFP_Neu5c_C_sf"/>
</dbReference>
<dbReference type="Gene3D" id="3.90.1210.10">
    <property type="entry name" value="Antifreeze-like/N-acetylneuraminic acid synthase C-terminal domain"/>
    <property type="match status" value="1"/>
</dbReference>
<accession>B7KYN4</accession>
<dbReference type="AlphaFoldDB" id="B7KYN4"/>
<dbReference type="EMBL" id="CP001298">
    <property type="protein sequence ID" value="ACK84785.1"/>
    <property type="molecule type" value="Genomic_DNA"/>
</dbReference>
<dbReference type="SUPFAM" id="SSF51269">
    <property type="entry name" value="AFP III-like domain"/>
    <property type="match status" value="1"/>
</dbReference>
<dbReference type="Pfam" id="PF08666">
    <property type="entry name" value="SAF"/>
    <property type="match status" value="1"/>
</dbReference>
<dbReference type="NCBIfam" id="TIGR03569">
    <property type="entry name" value="NeuB_NnaB"/>
    <property type="match status" value="1"/>
</dbReference>
<dbReference type="Gene3D" id="3.20.20.70">
    <property type="entry name" value="Aldolase class I"/>
    <property type="match status" value="1"/>
</dbReference>
<dbReference type="Pfam" id="PF03102">
    <property type="entry name" value="NeuB"/>
    <property type="match status" value="1"/>
</dbReference>
<dbReference type="GO" id="GO:0016051">
    <property type="term" value="P:carbohydrate biosynthetic process"/>
    <property type="evidence" value="ECO:0007669"/>
    <property type="project" value="InterPro"/>
</dbReference>
<protein>
    <submittedName>
        <fullName evidence="2">N-acylneuraminate-9-phosphate synthase</fullName>
        <ecNumber evidence="2">2.5.1.57</ecNumber>
    </submittedName>
</protein>
<proteinExistence type="predicted"/>
<sequence length="350" mass="36653">MMDAFSVAGRPIGNDGRCFVIAEAGVNHNGDVAMAHRLIDVAAAAGADAIKFQTFNAETLVDRSARKAAYQVTNTGSESSQFEMLRSLELPAQAYRALQDHAGQAGIALISTPFDEASVDFLATLGVPAYKVSSGDLTNHFLLEAVAAKGKPVIISTGMANLADIEGALACLRTAGAREVCALQCTSSYPAPPDQINLRTIATMRAAFGIPIGYSDHTLGIPVAIAAATLGAAVIEKHVTLDRSLLGPDHSASLVPEELSRMIAGIREVEAALGSPVKRPMQIEEDTREVARRSLFAARDIEAGGVIGRSDLVALRPGSGISPDRRDLVLGRRARTAIAAGTMLSIGDVQ</sequence>
<dbReference type="Proteomes" id="UP000002385">
    <property type="component" value="Chromosome"/>
</dbReference>
<dbReference type="CDD" id="cd11615">
    <property type="entry name" value="SAF_NeuB_like"/>
    <property type="match status" value="1"/>
</dbReference>
<evidence type="ECO:0000313" key="3">
    <source>
        <dbReference type="Proteomes" id="UP000002385"/>
    </source>
</evidence>
<feature type="domain" description="AFP-like" evidence="1">
    <location>
        <begin position="294"/>
        <end position="350"/>
    </location>
</feature>